<evidence type="ECO:0000259" key="17">
    <source>
        <dbReference type="Pfam" id="PF02788"/>
    </source>
</evidence>
<evidence type="ECO:0000256" key="12">
    <source>
        <dbReference type="ARBA" id="ARBA00023238"/>
    </source>
</evidence>
<dbReference type="Proteomes" id="UP000237347">
    <property type="component" value="Unassembled WGS sequence"/>
</dbReference>
<keyword evidence="9" id="KW-0934">Plastid</keyword>
<dbReference type="InterPro" id="IPR036422">
    <property type="entry name" value="RuBisCO_lsu_N_sf"/>
</dbReference>
<keyword evidence="10" id="KW-0560">Oxidoreductase</keyword>
<evidence type="ECO:0000256" key="11">
    <source>
        <dbReference type="ARBA" id="ARBA00023033"/>
    </source>
</evidence>
<evidence type="ECO:0000313" key="18">
    <source>
        <dbReference type="EMBL" id="KAK7840156.1"/>
    </source>
</evidence>
<dbReference type="AlphaFoldDB" id="A0AAW0KQ79"/>
<dbReference type="Pfam" id="PF02788">
    <property type="entry name" value="RuBisCO_large_N"/>
    <property type="match status" value="1"/>
</dbReference>
<dbReference type="EC" id="4.1.1.39" evidence="3"/>
<keyword evidence="5" id="KW-0488">Methylation</keyword>
<evidence type="ECO:0000256" key="16">
    <source>
        <dbReference type="ARBA" id="ARBA00049469"/>
    </source>
</evidence>
<gene>
    <name evidence="18" type="primary">rbcL_2</name>
    <name evidence="18" type="ORF">CFP56_017029</name>
</gene>
<dbReference type="InterPro" id="IPR017443">
    <property type="entry name" value="RuBisCO_lsu_fd_N"/>
</dbReference>
<dbReference type="GO" id="GO:0019253">
    <property type="term" value="P:reductive pentose-phosphate cycle"/>
    <property type="evidence" value="ECO:0007669"/>
    <property type="project" value="UniProtKB-KW"/>
</dbReference>
<feature type="domain" description="Ribulose bisphosphate carboxylase large subunit ferrodoxin-like N-terminal" evidence="17">
    <location>
        <begin position="47"/>
        <end position="80"/>
    </location>
</feature>
<keyword evidence="7" id="KW-0602">Photosynthesis</keyword>
<comment type="catalytic activity">
    <reaction evidence="16">
        <text>2 (2R)-3-phosphoglycerate + 2 H(+) = D-ribulose 1,5-bisphosphate + CO2 + H2O</text>
        <dbReference type="Rhea" id="RHEA:23124"/>
        <dbReference type="ChEBI" id="CHEBI:15377"/>
        <dbReference type="ChEBI" id="CHEBI:15378"/>
        <dbReference type="ChEBI" id="CHEBI:16526"/>
        <dbReference type="ChEBI" id="CHEBI:57870"/>
        <dbReference type="ChEBI" id="CHEBI:58272"/>
        <dbReference type="EC" id="4.1.1.39"/>
    </reaction>
</comment>
<evidence type="ECO:0000256" key="13">
    <source>
        <dbReference type="ARBA" id="ARBA00023239"/>
    </source>
</evidence>
<dbReference type="InterPro" id="IPR033966">
    <property type="entry name" value="RuBisCO"/>
</dbReference>
<reference evidence="18 19" key="1">
    <citation type="journal article" date="2018" name="Sci. Data">
        <title>The draft genome sequence of cork oak.</title>
        <authorList>
            <person name="Ramos A.M."/>
            <person name="Usie A."/>
            <person name="Barbosa P."/>
            <person name="Barros P.M."/>
            <person name="Capote T."/>
            <person name="Chaves I."/>
            <person name="Simoes F."/>
            <person name="Abreu I."/>
            <person name="Carrasquinho I."/>
            <person name="Faro C."/>
            <person name="Guimaraes J.B."/>
            <person name="Mendonca D."/>
            <person name="Nobrega F."/>
            <person name="Rodrigues L."/>
            <person name="Saibo N.J.M."/>
            <person name="Varela M.C."/>
            <person name="Egas C."/>
            <person name="Matos J."/>
            <person name="Miguel C.M."/>
            <person name="Oliveira M.M."/>
            <person name="Ricardo C.P."/>
            <person name="Goncalves S."/>
        </authorList>
    </citation>
    <scope>NUCLEOTIDE SEQUENCE [LARGE SCALE GENOMIC DNA]</scope>
    <source>
        <strain evidence="19">cv. HL8</strain>
    </source>
</reference>
<evidence type="ECO:0000256" key="9">
    <source>
        <dbReference type="ARBA" id="ARBA00022640"/>
    </source>
</evidence>
<dbReference type="PANTHER" id="PTHR42704:SF15">
    <property type="entry name" value="RIBULOSE BISPHOSPHATE CARBOXYLASE LARGE CHAIN"/>
    <property type="match status" value="1"/>
</dbReference>
<dbReference type="GO" id="GO:0016984">
    <property type="term" value="F:ribulose-bisphosphate carboxylase activity"/>
    <property type="evidence" value="ECO:0007669"/>
    <property type="project" value="UniProtKB-EC"/>
</dbReference>
<accession>A0AAW0KQ79</accession>
<protein>
    <recommendedName>
        <fullName evidence="4">Ribulose bisphosphate carboxylase large chain</fullName>
        <ecNumber evidence="3">4.1.1.39</ecNumber>
    </recommendedName>
</protein>
<sequence length="122" mass="13406">MGGRGKRLELEKTRIGLRYTEGLMSPQIETKVSVGFKAGVKDYKSTYYTLDYQTKDTDILVAFRVTPQPRVLPEEAGLRLMAAWEPVTLDIGGALTSGSSNNLVLISQPPELGWAPPQKAPK</sequence>
<evidence type="ECO:0000256" key="1">
    <source>
        <dbReference type="ARBA" id="ARBA00004229"/>
    </source>
</evidence>
<evidence type="ECO:0000256" key="15">
    <source>
        <dbReference type="ARBA" id="ARBA00048059"/>
    </source>
</evidence>
<organism evidence="18 19">
    <name type="scientific">Quercus suber</name>
    <name type="common">Cork oak</name>
    <dbReference type="NCBI Taxonomy" id="58331"/>
    <lineage>
        <taxon>Eukaryota</taxon>
        <taxon>Viridiplantae</taxon>
        <taxon>Streptophyta</taxon>
        <taxon>Embryophyta</taxon>
        <taxon>Tracheophyta</taxon>
        <taxon>Spermatophyta</taxon>
        <taxon>Magnoliopsida</taxon>
        <taxon>eudicotyledons</taxon>
        <taxon>Gunneridae</taxon>
        <taxon>Pentapetalae</taxon>
        <taxon>rosids</taxon>
        <taxon>fabids</taxon>
        <taxon>Fagales</taxon>
        <taxon>Fagaceae</taxon>
        <taxon>Quercus</taxon>
    </lineage>
</organism>
<dbReference type="SUPFAM" id="SSF54966">
    <property type="entry name" value="RuBisCO, large subunit, small (N-terminal) domain"/>
    <property type="match status" value="1"/>
</dbReference>
<evidence type="ECO:0000256" key="10">
    <source>
        <dbReference type="ARBA" id="ARBA00023002"/>
    </source>
</evidence>
<evidence type="ECO:0000313" key="19">
    <source>
        <dbReference type="Proteomes" id="UP000237347"/>
    </source>
</evidence>
<proteinExistence type="inferred from homology"/>
<keyword evidence="11" id="KW-0503">Monooxygenase</keyword>
<evidence type="ECO:0000256" key="5">
    <source>
        <dbReference type="ARBA" id="ARBA00022481"/>
    </source>
</evidence>
<evidence type="ECO:0000256" key="2">
    <source>
        <dbReference type="ARBA" id="ARBA00006204"/>
    </source>
</evidence>
<comment type="similarity">
    <text evidence="2">Belongs to the RuBisCO large chain family. Type I subfamily.</text>
</comment>
<evidence type="ECO:0000256" key="6">
    <source>
        <dbReference type="ARBA" id="ARBA00022528"/>
    </source>
</evidence>
<dbReference type="Gene3D" id="3.30.70.150">
    <property type="entry name" value="RuBisCO large subunit, N-terminal domain"/>
    <property type="match status" value="1"/>
</dbReference>
<keyword evidence="8" id="KW-0113">Calvin cycle</keyword>
<comment type="subcellular location">
    <subcellularLocation>
        <location evidence="1">Plastid</location>
        <location evidence="1">Chloroplast</location>
    </subcellularLocation>
</comment>
<name>A0AAW0KQ79_QUESU</name>
<dbReference type="GO" id="GO:0004497">
    <property type="term" value="F:monooxygenase activity"/>
    <property type="evidence" value="ECO:0007669"/>
    <property type="project" value="UniProtKB-KW"/>
</dbReference>
<comment type="catalytic activity">
    <reaction evidence="15">
        <text>D-ribulose 1,5-bisphosphate + O2 = 2-phosphoglycolate + (2R)-3-phosphoglycerate + 2 H(+)</text>
        <dbReference type="Rhea" id="RHEA:36631"/>
        <dbReference type="ChEBI" id="CHEBI:15378"/>
        <dbReference type="ChEBI" id="CHEBI:15379"/>
        <dbReference type="ChEBI" id="CHEBI:57870"/>
        <dbReference type="ChEBI" id="CHEBI:58033"/>
        <dbReference type="ChEBI" id="CHEBI:58272"/>
    </reaction>
</comment>
<evidence type="ECO:0000256" key="8">
    <source>
        <dbReference type="ARBA" id="ARBA00022567"/>
    </source>
</evidence>
<evidence type="ECO:0000256" key="14">
    <source>
        <dbReference type="ARBA" id="ARBA00023300"/>
    </source>
</evidence>
<dbReference type="PANTHER" id="PTHR42704">
    <property type="entry name" value="RIBULOSE BISPHOSPHATE CARBOXYLASE"/>
    <property type="match status" value="1"/>
</dbReference>
<keyword evidence="14" id="KW-0120">Carbon dioxide fixation</keyword>
<dbReference type="GO" id="GO:0009507">
    <property type="term" value="C:chloroplast"/>
    <property type="evidence" value="ECO:0007669"/>
    <property type="project" value="UniProtKB-SubCell"/>
</dbReference>
<evidence type="ECO:0000256" key="4">
    <source>
        <dbReference type="ARBA" id="ARBA00017725"/>
    </source>
</evidence>
<dbReference type="GO" id="GO:0009853">
    <property type="term" value="P:photorespiration"/>
    <property type="evidence" value="ECO:0007669"/>
    <property type="project" value="UniProtKB-KW"/>
</dbReference>
<comment type="caution">
    <text evidence="18">The sequence shown here is derived from an EMBL/GenBank/DDBJ whole genome shotgun (WGS) entry which is preliminary data.</text>
</comment>
<evidence type="ECO:0000256" key="3">
    <source>
        <dbReference type="ARBA" id="ARBA00012287"/>
    </source>
</evidence>
<keyword evidence="19" id="KW-1185">Reference proteome</keyword>
<evidence type="ECO:0000256" key="7">
    <source>
        <dbReference type="ARBA" id="ARBA00022531"/>
    </source>
</evidence>
<keyword evidence="13" id="KW-0456">Lyase</keyword>
<dbReference type="EMBL" id="PKMF04000268">
    <property type="protein sequence ID" value="KAK7840156.1"/>
    <property type="molecule type" value="Genomic_DNA"/>
</dbReference>
<keyword evidence="12" id="KW-0601">Photorespiration</keyword>
<keyword evidence="6" id="KW-0150">Chloroplast</keyword>